<dbReference type="EMBL" id="AYJU01000011">
    <property type="protein sequence ID" value="EST55244.1"/>
    <property type="molecule type" value="Genomic_DNA"/>
</dbReference>
<dbReference type="PATRIC" id="fig|1408254.3.peg.1599"/>
<name>V6M9M8_9BACL</name>
<comment type="caution">
    <text evidence="1">The sequence shown here is derived from an EMBL/GenBank/DDBJ whole genome shotgun (WGS) entry which is preliminary data.</text>
</comment>
<dbReference type="STRING" id="1408254.T458_08080"/>
<dbReference type="Proteomes" id="UP000017973">
    <property type="component" value="Unassembled WGS sequence"/>
</dbReference>
<sequence length="64" mass="7563">MQDKRDLTIKELAKDCRTIEDVHVMLKDLFRDTIQQLFEAEMDDHLGYNKHSSDGDHCPVKIKF</sequence>
<evidence type="ECO:0008006" key="3">
    <source>
        <dbReference type="Google" id="ProtNLM"/>
    </source>
</evidence>
<proteinExistence type="predicted"/>
<keyword evidence="2" id="KW-1185">Reference proteome</keyword>
<evidence type="ECO:0000313" key="2">
    <source>
        <dbReference type="Proteomes" id="UP000017973"/>
    </source>
</evidence>
<organism evidence="1 2">
    <name type="scientific">Brevibacillus panacihumi W25</name>
    <dbReference type="NCBI Taxonomy" id="1408254"/>
    <lineage>
        <taxon>Bacteria</taxon>
        <taxon>Bacillati</taxon>
        <taxon>Bacillota</taxon>
        <taxon>Bacilli</taxon>
        <taxon>Bacillales</taxon>
        <taxon>Paenibacillaceae</taxon>
        <taxon>Brevibacillus</taxon>
    </lineage>
</organism>
<reference evidence="1 2" key="1">
    <citation type="journal article" date="2014" name="Genome Announc.">
        <title>Draft Genome Sequence of Brevibacillus panacihumi Strain W25, a Halotolerant Hydrocarbon-Degrading Bacterium.</title>
        <authorList>
            <person name="Wang X."/>
            <person name="Jin D."/>
            <person name="Zhou L."/>
            <person name="Wu L."/>
            <person name="An W."/>
            <person name="Chen Y."/>
            <person name="Zhao L."/>
        </authorList>
    </citation>
    <scope>NUCLEOTIDE SEQUENCE [LARGE SCALE GENOMIC DNA]</scope>
    <source>
        <strain evidence="1 2">W25</strain>
    </source>
</reference>
<gene>
    <name evidence="1" type="ORF">T458_08080</name>
</gene>
<dbReference type="eggNOG" id="COG3328">
    <property type="taxonomic scope" value="Bacteria"/>
</dbReference>
<protein>
    <recommendedName>
        <fullName evidence="3">Transposase</fullName>
    </recommendedName>
</protein>
<evidence type="ECO:0000313" key="1">
    <source>
        <dbReference type="EMBL" id="EST55244.1"/>
    </source>
</evidence>
<accession>V6M9M8</accession>
<dbReference type="AlphaFoldDB" id="V6M9M8"/>
<dbReference type="HOGENOM" id="CLU_2858933_0_0_9"/>